<organism evidence="1 2">
    <name type="scientific">Candidatus Wolfebacteria bacterium RIFOXYB1_FULL_54_12</name>
    <dbReference type="NCBI Taxonomy" id="1802559"/>
    <lineage>
        <taxon>Bacteria</taxon>
        <taxon>Candidatus Wolfeibacteriota</taxon>
    </lineage>
</organism>
<dbReference type="Proteomes" id="UP000176422">
    <property type="component" value="Unassembled WGS sequence"/>
</dbReference>
<dbReference type="STRING" id="1802559.A2372_00015"/>
<dbReference type="EMBL" id="MGIT01000006">
    <property type="protein sequence ID" value="OGM92425.1"/>
    <property type="molecule type" value="Genomic_DNA"/>
</dbReference>
<gene>
    <name evidence="1" type="ORF">A2372_00015</name>
</gene>
<reference evidence="1 2" key="1">
    <citation type="journal article" date="2016" name="Nat. Commun.">
        <title>Thousands of microbial genomes shed light on interconnected biogeochemical processes in an aquifer system.</title>
        <authorList>
            <person name="Anantharaman K."/>
            <person name="Brown C.T."/>
            <person name="Hug L.A."/>
            <person name="Sharon I."/>
            <person name="Castelle C.J."/>
            <person name="Probst A.J."/>
            <person name="Thomas B.C."/>
            <person name="Singh A."/>
            <person name="Wilkins M.J."/>
            <person name="Karaoz U."/>
            <person name="Brodie E.L."/>
            <person name="Williams K.H."/>
            <person name="Hubbard S.S."/>
            <person name="Banfield J.F."/>
        </authorList>
    </citation>
    <scope>NUCLEOTIDE SEQUENCE [LARGE SCALE GENOMIC DNA]</scope>
</reference>
<dbReference type="AlphaFoldDB" id="A0A1F8DXC9"/>
<protein>
    <submittedName>
        <fullName evidence="1">Uncharacterized protein</fullName>
    </submittedName>
</protein>
<evidence type="ECO:0000313" key="1">
    <source>
        <dbReference type="EMBL" id="OGM92425.1"/>
    </source>
</evidence>
<proteinExistence type="predicted"/>
<accession>A0A1F8DXC9</accession>
<evidence type="ECO:0000313" key="2">
    <source>
        <dbReference type="Proteomes" id="UP000176422"/>
    </source>
</evidence>
<comment type="caution">
    <text evidence="1">The sequence shown here is derived from an EMBL/GenBank/DDBJ whole genome shotgun (WGS) entry which is preliminary data.</text>
</comment>
<name>A0A1F8DXC9_9BACT</name>
<sequence>MIIPTDIRQNSINLGFNGVVPVAIFGSMTFDVHQIDPVTIKLANASAKLKGNGQPIVSYSDVNRDGFIDVVVQISTQAL</sequence>